<evidence type="ECO:0000256" key="6">
    <source>
        <dbReference type="ARBA" id="ARBA00023004"/>
    </source>
</evidence>
<dbReference type="GO" id="GO:0016705">
    <property type="term" value="F:oxidoreductase activity, acting on paired donors, with incorporation or reduction of molecular oxygen"/>
    <property type="evidence" value="ECO:0007669"/>
    <property type="project" value="InterPro"/>
</dbReference>
<dbReference type="PRINTS" id="PR00463">
    <property type="entry name" value="EP450I"/>
</dbReference>
<evidence type="ECO:0000256" key="5">
    <source>
        <dbReference type="ARBA" id="ARBA00023002"/>
    </source>
</evidence>
<evidence type="ECO:0000256" key="1">
    <source>
        <dbReference type="ARBA" id="ARBA00001971"/>
    </source>
</evidence>
<dbReference type="InterPro" id="IPR001128">
    <property type="entry name" value="Cyt_P450"/>
</dbReference>
<keyword evidence="6" id="KW-0408">Iron</keyword>
<keyword evidence="9" id="KW-1185">Reference proteome</keyword>
<dbReference type="Gene3D" id="1.10.630.10">
    <property type="entry name" value="Cytochrome P450"/>
    <property type="match status" value="1"/>
</dbReference>
<dbReference type="EMBL" id="MOOE01000024">
    <property type="protein sequence ID" value="KAK1509326.1"/>
    <property type="molecule type" value="Genomic_DNA"/>
</dbReference>
<evidence type="ECO:0000313" key="8">
    <source>
        <dbReference type="EMBL" id="KAK1509326.1"/>
    </source>
</evidence>
<dbReference type="Pfam" id="PF00067">
    <property type="entry name" value="p450"/>
    <property type="match status" value="1"/>
</dbReference>
<evidence type="ECO:0000313" key="9">
    <source>
        <dbReference type="Proteomes" id="UP001240678"/>
    </source>
</evidence>
<dbReference type="InterPro" id="IPR050364">
    <property type="entry name" value="Cytochrome_P450_fung"/>
</dbReference>
<evidence type="ECO:0000256" key="2">
    <source>
        <dbReference type="ARBA" id="ARBA00010617"/>
    </source>
</evidence>
<dbReference type="Proteomes" id="UP001240678">
    <property type="component" value="Unassembled WGS sequence"/>
</dbReference>
<keyword evidence="4" id="KW-0479">Metal-binding</keyword>
<keyword evidence="5" id="KW-0560">Oxidoreductase</keyword>
<dbReference type="GO" id="GO:0005506">
    <property type="term" value="F:iron ion binding"/>
    <property type="evidence" value="ECO:0007669"/>
    <property type="project" value="InterPro"/>
</dbReference>
<name>A0AAJ0DT90_9PEZI</name>
<dbReference type="InterPro" id="IPR002401">
    <property type="entry name" value="Cyt_P450_E_grp-I"/>
</dbReference>
<keyword evidence="7" id="KW-0503">Monooxygenase</keyword>
<evidence type="ECO:0000256" key="3">
    <source>
        <dbReference type="ARBA" id="ARBA00022617"/>
    </source>
</evidence>
<organism evidence="8 9">
    <name type="scientific">Colletotrichum costaricense</name>
    <dbReference type="NCBI Taxonomy" id="1209916"/>
    <lineage>
        <taxon>Eukaryota</taxon>
        <taxon>Fungi</taxon>
        <taxon>Dikarya</taxon>
        <taxon>Ascomycota</taxon>
        <taxon>Pezizomycotina</taxon>
        <taxon>Sordariomycetes</taxon>
        <taxon>Hypocreomycetidae</taxon>
        <taxon>Glomerellales</taxon>
        <taxon>Glomerellaceae</taxon>
        <taxon>Colletotrichum</taxon>
        <taxon>Colletotrichum acutatum species complex</taxon>
    </lineage>
</organism>
<evidence type="ECO:0008006" key="10">
    <source>
        <dbReference type="Google" id="ProtNLM"/>
    </source>
</evidence>
<sequence length="340" mass="39239">MVKYGDRPQLIMAQEMVTQNGWYIGTSRTHHNTHKKQRRILAERLRAKTLKHWAHPAVLPESRLLLQRLVRDPDRFTSIIKCFTVNVMLRTTFSRDSIPSLDNPLVHRINDVTDHQFISQIQGRFWVDYLPELQNLPAWLPGMGWKRQGLKWRHQADSLFLELWNETRLRSKEKTYGFPSLAQTLMETQMDQISLYEGMTISAAMVDAGTETLTGTSIVFIIIFMYFPHVLAKAQSVIDGAIGRDRLPTFDDISRIPYITAMIREAFRWRTVAPVAIPHSVVEDDFYEGYLIPKGATVFALSHYIHQDSKLYPDPDDFKPERFLDSAGQLNDLPHAGFGL</sequence>
<dbReference type="GO" id="GO:0020037">
    <property type="term" value="F:heme binding"/>
    <property type="evidence" value="ECO:0007669"/>
    <property type="project" value="InterPro"/>
</dbReference>
<accession>A0AAJ0DT90</accession>
<dbReference type="RefSeq" id="XP_060305703.1">
    <property type="nucleotide sequence ID" value="XM_060463559.1"/>
</dbReference>
<reference evidence="8 9" key="1">
    <citation type="submission" date="2016-10" db="EMBL/GenBank/DDBJ databases">
        <title>The genome sequence of Colletotrichum fioriniae PJ7.</title>
        <authorList>
            <person name="Baroncelli R."/>
        </authorList>
    </citation>
    <scope>NUCLEOTIDE SEQUENCE [LARGE SCALE GENOMIC DNA]</scope>
    <source>
        <strain evidence="8 9">IMI 309622</strain>
    </source>
</reference>
<dbReference type="InterPro" id="IPR036396">
    <property type="entry name" value="Cyt_P450_sf"/>
</dbReference>
<dbReference type="GeneID" id="85347106"/>
<comment type="cofactor">
    <cofactor evidence="1">
        <name>heme</name>
        <dbReference type="ChEBI" id="CHEBI:30413"/>
    </cofactor>
</comment>
<gene>
    <name evidence="8" type="ORF">CCOS01_15420</name>
</gene>
<comment type="caution">
    <text evidence="8">The sequence shown here is derived from an EMBL/GenBank/DDBJ whole genome shotgun (WGS) entry which is preliminary data.</text>
</comment>
<dbReference type="SUPFAM" id="SSF48264">
    <property type="entry name" value="Cytochrome P450"/>
    <property type="match status" value="1"/>
</dbReference>
<dbReference type="PANTHER" id="PTHR46300:SF7">
    <property type="entry name" value="P450, PUTATIVE (EUROFUNG)-RELATED"/>
    <property type="match status" value="1"/>
</dbReference>
<dbReference type="PANTHER" id="PTHR46300">
    <property type="entry name" value="P450, PUTATIVE (EUROFUNG)-RELATED-RELATED"/>
    <property type="match status" value="1"/>
</dbReference>
<comment type="similarity">
    <text evidence="2">Belongs to the cytochrome P450 family.</text>
</comment>
<proteinExistence type="inferred from homology"/>
<dbReference type="GO" id="GO:0004497">
    <property type="term" value="F:monooxygenase activity"/>
    <property type="evidence" value="ECO:0007669"/>
    <property type="project" value="UniProtKB-KW"/>
</dbReference>
<evidence type="ECO:0000256" key="4">
    <source>
        <dbReference type="ARBA" id="ARBA00022723"/>
    </source>
</evidence>
<keyword evidence="3" id="KW-0349">Heme</keyword>
<dbReference type="AlphaFoldDB" id="A0AAJ0DT90"/>
<evidence type="ECO:0000256" key="7">
    <source>
        <dbReference type="ARBA" id="ARBA00023033"/>
    </source>
</evidence>
<protein>
    <recommendedName>
        <fullName evidence="10">Cytochrome P450</fullName>
    </recommendedName>
</protein>